<protein>
    <submittedName>
        <fullName evidence="1">Helix-turn-helix domain-containing protein</fullName>
    </submittedName>
</protein>
<sequence length="195" mass="20856">MTQGVRIVLPGRQAIVLSVLLLNANRVVGIDRLIDAVWDTEPPATARTQVRICVSALRANLGGIGLPSSIVAEPPGYLMRVAGADSAPEPMIPADDGTPGAQRYPTSFGMLLRSHRHSLGTTQRLLAARSTVSVRAIRDLEHGRVSRPRRDTVRLIAAGLGLTGQARAEFERAAASYRPTTGTSASGTHRKRRPV</sequence>
<proteinExistence type="predicted"/>
<dbReference type="EMBL" id="CP150484">
    <property type="protein sequence ID" value="WYW17593.1"/>
    <property type="molecule type" value="Genomic_DNA"/>
</dbReference>
<name>A0ACD5BDW7_9PSEU</name>
<reference evidence="1" key="1">
    <citation type="submission" date="2023-10" db="EMBL/GenBank/DDBJ databases">
        <title>Whole genome sequencing of actinobacterial strain Amycolatopsis sp. (BCA-696) identifies the underlying plant growth-promoting genes.</title>
        <authorList>
            <person name="Gandham P."/>
            <person name="Vadla N."/>
            <person name="Saji A."/>
            <person name="Srinivas V."/>
            <person name="Ruperao P."/>
            <person name="Selvanayagam S."/>
            <person name="Saxena R.K."/>
            <person name="Rathore A."/>
            <person name="Gopalakrishnan S."/>
            <person name="Thakur V."/>
        </authorList>
    </citation>
    <scope>NUCLEOTIDE SEQUENCE</scope>
    <source>
        <strain evidence="1">BCA-696</strain>
    </source>
</reference>
<accession>A0ACD5BDW7</accession>
<keyword evidence="2" id="KW-1185">Reference proteome</keyword>
<evidence type="ECO:0000313" key="1">
    <source>
        <dbReference type="EMBL" id="WYW17593.1"/>
    </source>
</evidence>
<organism evidence="1 2">
    <name type="scientific">Amycolatopsis coloradensis</name>
    <dbReference type="NCBI Taxonomy" id="76021"/>
    <lineage>
        <taxon>Bacteria</taxon>
        <taxon>Bacillati</taxon>
        <taxon>Actinomycetota</taxon>
        <taxon>Actinomycetes</taxon>
        <taxon>Pseudonocardiales</taxon>
        <taxon>Pseudonocardiaceae</taxon>
        <taxon>Amycolatopsis</taxon>
    </lineage>
</organism>
<evidence type="ECO:0000313" key="2">
    <source>
        <dbReference type="Proteomes" id="UP001456344"/>
    </source>
</evidence>
<gene>
    <name evidence="1" type="ORF">LCL61_18760</name>
</gene>
<dbReference type="Proteomes" id="UP001456344">
    <property type="component" value="Chromosome"/>
</dbReference>